<dbReference type="PANTHER" id="PTHR31845:SF19">
    <property type="entry name" value="TRANSCRIPTION FACTOR DOMAIN-CONTAINING PROTEIN"/>
    <property type="match status" value="1"/>
</dbReference>
<dbReference type="AlphaFoldDB" id="A0AA48L3T8"/>
<evidence type="ECO:0000313" key="9">
    <source>
        <dbReference type="Proteomes" id="UP001233271"/>
    </source>
</evidence>
<feature type="compositionally biased region" description="Low complexity" evidence="7">
    <location>
        <begin position="373"/>
        <end position="388"/>
    </location>
</feature>
<evidence type="ECO:0000256" key="5">
    <source>
        <dbReference type="ARBA" id="ARBA00023242"/>
    </source>
</evidence>
<evidence type="ECO:0000256" key="3">
    <source>
        <dbReference type="ARBA" id="ARBA00023125"/>
    </source>
</evidence>
<feature type="region of interest" description="Disordered" evidence="7">
    <location>
        <begin position="410"/>
        <end position="439"/>
    </location>
</feature>
<protein>
    <recommendedName>
        <fullName evidence="10">Zn(2)-C6 fungal-type domain-containing protein</fullName>
    </recommendedName>
</protein>
<dbReference type="InterPro" id="IPR036864">
    <property type="entry name" value="Zn2-C6_fun-type_DNA-bd_sf"/>
</dbReference>
<evidence type="ECO:0008006" key="10">
    <source>
        <dbReference type="Google" id="ProtNLM"/>
    </source>
</evidence>
<comment type="subcellular location">
    <subcellularLocation>
        <location evidence="1">Nucleus</location>
    </subcellularLocation>
</comment>
<dbReference type="EMBL" id="AP028215">
    <property type="protein sequence ID" value="BEI91461.1"/>
    <property type="molecule type" value="Genomic_DNA"/>
</dbReference>
<evidence type="ECO:0000256" key="2">
    <source>
        <dbReference type="ARBA" id="ARBA00023015"/>
    </source>
</evidence>
<feature type="region of interest" description="Disordered" evidence="7">
    <location>
        <begin position="84"/>
        <end position="105"/>
    </location>
</feature>
<evidence type="ECO:0000256" key="1">
    <source>
        <dbReference type="ARBA" id="ARBA00004123"/>
    </source>
</evidence>
<keyword evidence="6" id="KW-0175">Coiled coil</keyword>
<dbReference type="KEGG" id="ccac:CcaHIS019_0402810"/>
<gene>
    <name evidence="8" type="ORF">CcaverHIS019_0402810</name>
</gene>
<dbReference type="GO" id="GO:0000976">
    <property type="term" value="F:transcription cis-regulatory region binding"/>
    <property type="evidence" value="ECO:0007669"/>
    <property type="project" value="TreeGrafter"/>
</dbReference>
<dbReference type="CDD" id="cd00067">
    <property type="entry name" value="GAL4"/>
    <property type="match status" value="1"/>
</dbReference>
<keyword evidence="2" id="KW-0805">Transcription regulation</keyword>
<feature type="region of interest" description="Disordered" evidence="7">
    <location>
        <begin position="371"/>
        <end position="397"/>
    </location>
</feature>
<dbReference type="RefSeq" id="XP_060456726.1">
    <property type="nucleotide sequence ID" value="XM_060600098.1"/>
</dbReference>
<dbReference type="CDD" id="cd12148">
    <property type="entry name" value="fungal_TF_MHR"/>
    <property type="match status" value="1"/>
</dbReference>
<dbReference type="GeneID" id="85495331"/>
<evidence type="ECO:0000256" key="4">
    <source>
        <dbReference type="ARBA" id="ARBA00023163"/>
    </source>
</evidence>
<dbReference type="PANTHER" id="PTHR31845">
    <property type="entry name" value="FINGER DOMAIN PROTEIN, PUTATIVE-RELATED"/>
    <property type="match status" value="1"/>
</dbReference>
<proteinExistence type="predicted"/>
<accession>A0AA48L3T8</accession>
<dbReference type="GO" id="GO:0008270">
    <property type="term" value="F:zinc ion binding"/>
    <property type="evidence" value="ECO:0007669"/>
    <property type="project" value="InterPro"/>
</dbReference>
<reference evidence="8" key="1">
    <citation type="journal article" date="2023" name="BMC Genomics">
        <title>Chromosome-level genome assemblies of Cutaneotrichosporon spp. (Trichosporonales, Basidiomycota) reveal imbalanced evolution between nucleotide sequences and chromosome synteny.</title>
        <authorList>
            <person name="Kobayashi Y."/>
            <person name="Kayamori A."/>
            <person name="Aoki K."/>
            <person name="Shiwa Y."/>
            <person name="Matsutani M."/>
            <person name="Fujita N."/>
            <person name="Sugita T."/>
            <person name="Iwasaki W."/>
            <person name="Tanaka N."/>
            <person name="Takashima M."/>
        </authorList>
    </citation>
    <scope>NUCLEOTIDE SEQUENCE</scope>
    <source>
        <strain evidence="8">HIS019</strain>
    </source>
</reference>
<dbReference type="GO" id="GO:0000981">
    <property type="term" value="F:DNA-binding transcription factor activity, RNA polymerase II-specific"/>
    <property type="evidence" value="ECO:0007669"/>
    <property type="project" value="InterPro"/>
</dbReference>
<dbReference type="Proteomes" id="UP001233271">
    <property type="component" value="Chromosome 4"/>
</dbReference>
<name>A0AA48L3T8_9TREE</name>
<sequence length="841" mass="94089">MQQSKRRAPPPPLNLRSLERPQPSFRRSPRFPPPTPPPRTPLPSLPLLTPPHTPCSSHLRLPADRCPSLSSCASPLSVISPTYLEPRDLRRQPTLSRRASRRAPRESLVALPTKFHEDDDGLHPFARVDDADTLYSPTSSTYSSATAVSGVDARIADLEAQLRALQERLEPELRTTKSMPFLRRLQRKDDRQAKEFMALVEAKEFMALVEAKRNGKPIRDKEERPSARALLLGRAGASTIDLSHLEVKDKEKRRWNIWCTTCRAIKVRCIRTADGSVCARCSRYGLQCADPPVIKRKGRPPNSARRLQETNDQENQTQNQNQTQTQTLFPQAYQAPSSSPGKPDLFPISFPYAGLSPPAPTAMAQSLVDLSRSGPHSTSTTTVSPTSGNHPNSSRNQNLNMAEFLDPAEGSSAKAPFYSSAPARRGYAPDADDEEMNETDDPVSLRALSEVEANQLVQLFMERLNPLVAVLDANLHTLEYLRRTSSVLFSTVLASSSRFFRQDLHPALISHARTVLDRALLSGVSETGVVQSLMIMTYWKDPEDTSGWMKVGMAIRLGYSRFWHIPRLDPLPEDEREARKLLNAERTWFCLFSFDRGLCKLKDHWGSLHKSPHHGYLGVAIETLTAQSEAMINKYFSNESPPPCFNQDLEHVLLWSILDFMFVMKRYQQDLVRSDPLRLDSCLELVARIADEIDILAGNGMLIIMQDSASCMTSGLAEFAGKVFRYSTRQQKTFILTVLHRILLAHASVTSEENKTAPAYVARYIRRVLSSLSDESRAGSPGIAEAMANGTGEGEMGIGVDFFAELGLEEFMQLPDYMAHNAADDDRYWSNMLLSEYAPAQ</sequence>
<keyword evidence="9" id="KW-1185">Reference proteome</keyword>
<keyword evidence="3" id="KW-0238">DNA-binding</keyword>
<evidence type="ECO:0000256" key="7">
    <source>
        <dbReference type="SAM" id="MobiDB-lite"/>
    </source>
</evidence>
<dbReference type="InterPro" id="IPR001138">
    <property type="entry name" value="Zn2Cys6_DnaBD"/>
</dbReference>
<evidence type="ECO:0000313" key="8">
    <source>
        <dbReference type="EMBL" id="BEI91461.1"/>
    </source>
</evidence>
<feature type="coiled-coil region" evidence="6">
    <location>
        <begin position="148"/>
        <end position="175"/>
    </location>
</feature>
<organism evidence="8 9">
    <name type="scientific">Cutaneotrichosporon cavernicola</name>
    <dbReference type="NCBI Taxonomy" id="279322"/>
    <lineage>
        <taxon>Eukaryota</taxon>
        <taxon>Fungi</taxon>
        <taxon>Dikarya</taxon>
        <taxon>Basidiomycota</taxon>
        <taxon>Agaricomycotina</taxon>
        <taxon>Tremellomycetes</taxon>
        <taxon>Trichosporonales</taxon>
        <taxon>Trichosporonaceae</taxon>
        <taxon>Cutaneotrichosporon</taxon>
    </lineage>
</organism>
<dbReference type="Gene3D" id="4.10.240.10">
    <property type="entry name" value="Zn(2)-C6 fungal-type DNA-binding domain"/>
    <property type="match status" value="1"/>
</dbReference>
<keyword evidence="5" id="KW-0539">Nucleus</keyword>
<dbReference type="GO" id="GO:0005634">
    <property type="term" value="C:nucleus"/>
    <property type="evidence" value="ECO:0007669"/>
    <property type="project" value="UniProtKB-SubCell"/>
</dbReference>
<evidence type="ECO:0000256" key="6">
    <source>
        <dbReference type="SAM" id="Coils"/>
    </source>
</evidence>
<feature type="region of interest" description="Disordered" evidence="7">
    <location>
        <begin position="1"/>
        <end position="49"/>
    </location>
</feature>
<feature type="compositionally biased region" description="Acidic residues" evidence="7">
    <location>
        <begin position="430"/>
        <end position="439"/>
    </location>
</feature>
<feature type="compositionally biased region" description="Pro residues" evidence="7">
    <location>
        <begin position="30"/>
        <end position="49"/>
    </location>
</feature>
<dbReference type="InterPro" id="IPR051089">
    <property type="entry name" value="prtT"/>
</dbReference>
<keyword evidence="4" id="KW-0804">Transcription</keyword>
<feature type="compositionally biased region" description="Low complexity" evidence="7">
    <location>
        <begin position="313"/>
        <end position="323"/>
    </location>
</feature>
<dbReference type="SUPFAM" id="SSF57701">
    <property type="entry name" value="Zn2/Cys6 DNA-binding domain"/>
    <property type="match status" value="1"/>
</dbReference>
<feature type="region of interest" description="Disordered" evidence="7">
    <location>
        <begin position="291"/>
        <end position="323"/>
    </location>
</feature>